<dbReference type="EMBL" id="AFNU02000004">
    <property type="protein sequence ID" value="ERJ12626.1"/>
    <property type="molecule type" value="Genomic_DNA"/>
</dbReference>
<keyword evidence="3" id="KW-0808">Transferase</keyword>
<dbReference type="GO" id="GO:0009029">
    <property type="term" value="F:lipid-A 4'-kinase activity"/>
    <property type="evidence" value="ECO:0007669"/>
    <property type="project" value="UniProtKB-EC"/>
</dbReference>
<protein>
    <submittedName>
        <fullName evidence="3">Tetraacyldisaccharide 4'-kinase protein</fullName>
        <ecNumber evidence="3">2.7.1.130</ecNumber>
    </submittedName>
</protein>
<comment type="caution">
    <text evidence="3">The sequence shown here is derived from an EMBL/GenBank/DDBJ whole genome shotgun (WGS) entry which is preliminary data.</text>
</comment>
<accession>U2ECZ1</accession>
<dbReference type="Pfam" id="PF13817">
    <property type="entry name" value="DDE_Tnp_IS66_C"/>
    <property type="match status" value="1"/>
</dbReference>
<feature type="domain" description="Transposase IS66 C-terminal" evidence="2">
    <location>
        <begin position="106"/>
        <end position="146"/>
    </location>
</feature>
<evidence type="ECO:0000313" key="4">
    <source>
        <dbReference type="Proteomes" id="UP000005707"/>
    </source>
</evidence>
<feature type="domain" description="Transposase IS66 central" evidence="1">
    <location>
        <begin position="5"/>
        <end position="99"/>
    </location>
</feature>
<dbReference type="EC" id="2.7.1.130" evidence="3"/>
<dbReference type="eggNOG" id="COG3316">
    <property type="taxonomic scope" value="Bacteria"/>
</dbReference>
<dbReference type="InterPro" id="IPR004291">
    <property type="entry name" value="Transposase_IS66_central"/>
</dbReference>
<proteinExistence type="predicted"/>
<dbReference type="AlphaFoldDB" id="U2ECZ1"/>
<name>U2ECZ1_9MOLU</name>
<dbReference type="Pfam" id="PF03050">
    <property type="entry name" value="DDE_Tnp_IS66"/>
    <property type="match status" value="1"/>
</dbReference>
<reference evidence="3 4" key="1">
    <citation type="journal article" date="2011" name="J. Bacteriol.">
        <title>Genome sequence of Haloplasma contractile, an unusual contractile bacterium from a deep-sea anoxic brine lake.</title>
        <authorList>
            <person name="Antunes A."/>
            <person name="Alam I."/>
            <person name="El Dorry H."/>
            <person name="Siam R."/>
            <person name="Robertson A."/>
            <person name="Bajic V.B."/>
            <person name="Stingl U."/>
        </authorList>
    </citation>
    <scope>NUCLEOTIDE SEQUENCE [LARGE SCALE GENOMIC DNA]</scope>
    <source>
        <strain evidence="3 4">SSD-17B</strain>
    </source>
</reference>
<dbReference type="PANTHER" id="PTHR33678:SF1">
    <property type="entry name" value="BLL1576 PROTEIN"/>
    <property type="match status" value="1"/>
</dbReference>
<evidence type="ECO:0000259" key="2">
    <source>
        <dbReference type="Pfam" id="PF13817"/>
    </source>
</evidence>
<dbReference type="InParanoid" id="U2ECZ1"/>
<dbReference type="InterPro" id="IPR039552">
    <property type="entry name" value="IS66_C"/>
</dbReference>
<reference evidence="3 4" key="2">
    <citation type="journal article" date="2013" name="PLoS ONE">
        <title>INDIGO - INtegrated Data Warehouse of MIcrobial GenOmes with Examples from the Red Sea Extremophiles.</title>
        <authorList>
            <person name="Alam I."/>
            <person name="Antunes A."/>
            <person name="Kamau A.A."/>
            <person name="Ba Alawi W."/>
            <person name="Kalkatawi M."/>
            <person name="Stingl U."/>
            <person name="Bajic V.B."/>
        </authorList>
    </citation>
    <scope>NUCLEOTIDE SEQUENCE [LARGE SCALE GENOMIC DNA]</scope>
    <source>
        <strain evidence="3 4">SSD-17B</strain>
    </source>
</reference>
<dbReference type="Proteomes" id="UP000005707">
    <property type="component" value="Unassembled WGS sequence"/>
</dbReference>
<dbReference type="STRING" id="1033810.HLPCO_001627"/>
<gene>
    <name evidence="3" type="ORF">HLPCO_001627</name>
</gene>
<organism evidence="3 4">
    <name type="scientific">Haloplasma contractile SSD-17B</name>
    <dbReference type="NCBI Taxonomy" id="1033810"/>
    <lineage>
        <taxon>Bacteria</taxon>
        <taxon>Bacillati</taxon>
        <taxon>Mycoplasmatota</taxon>
        <taxon>Mollicutes</taxon>
        <taxon>Haloplasmatales</taxon>
        <taxon>Haloplasmataceae</taxon>
        <taxon>Haloplasma</taxon>
    </lineage>
</organism>
<evidence type="ECO:0000313" key="3">
    <source>
        <dbReference type="EMBL" id="ERJ12626.1"/>
    </source>
</evidence>
<dbReference type="PANTHER" id="PTHR33678">
    <property type="entry name" value="BLL1576 PROTEIN"/>
    <property type="match status" value="1"/>
</dbReference>
<evidence type="ECO:0000259" key="1">
    <source>
        <dbReference type="Pfam" id="PF03050"/>
    </source>
</evidence>
<sequence length="158" mass="18297">MKAKLRVFPPEKLLEYREEHSRPILDAFSSWLKSESTKVLPKGKLGQAITYTQNQWTKLESYLLDGRLEIDNNRAERSIKPFVLGRKAWLFSNTSKGAKSSAIIYSIIETAKENKVKPFNYLTHLFDQLPNINIDNKEELDNLLPWSQELPESCTLNK</sequence>
<dbReference type="InterPro" id="IPR052344">
    <property type="entry name" value="Transposase-related"/>
</dbReference>
<keyword evidence="4" id="KW-1185">Reference proteome</keyword>